<proteinExistence type="predicted"/>
<dbReference type="PROSITE" id="PS50979">
    <property type="entry name" value="BC"/>
    <property type="match status" value="1"/>
</dbReference>
<evidence type="ECO:0000259" key="8">
    <source>
        <dbReference type="PROSITE" id="PS50975"/>
    </source>
</evidence>
<dbReference type="Pfam" id="PF02785">
    <property type="entry name" value="Biotin_carb_C"/>
    <property type="match status" value="1"/>
</dbReference>
<dbReference type="SUPFAM" id="SSF51246">
    <property type="entry name" value="Rudiment single hybrid motif"/>
    <property type="match status" value="1"/>
</dbReference>
<dbReference type="InterPro" id="IPR011764">
    <property type="entry name" value="Biotin_carboxylation_dom"/>
</dbReference>
<evidence type="ECO:0000256" key="2">
    <source>
        <dbReference type="ARBA" id="ARBA00013263"/>
    </source>
</evidence>
<dbReference type="Proteomes" id="UP000231538">
    <property type="component" value="Unassembled WGS sequence"/>
</dbReference>
<dbReference type="PANTHER" id="PTHR48095">
    <property type="entry name" value="PYRUVATE CARBOXYLASE SUBUNIT A"/>
    <property type="match status" value="1"/>
</dbReference>
<dbReference type="EC" id="6.3.4.14" evidence="2"/>
<dbReference type="InterPro" id="IPR011054">
    <property type="entry name" value="Rudment_hybrid_motif"/>
</dbReference>
<dbReference type="SUPFAM" id="SSF56059">
    <property type="entry name" value="Glutathione synthetase ATP-binding domain-like"/>
    <property type="match status" value="1"/>
</dbReference>
<organism evidence="10 11">
    <name type="scientific">Candidatus Nealsonbacteria bacterium CG_4_10_14_0_2_um_filter_37_10</name>
    <dbReference type="NCBI Taxonomy" id="1974679"/>
    <lineage>
        <taxon>Bacteria</taxon>
        <taxon>Candidatus Nealsoniibacteriota</taxon>
    </lineage>
</organism>
<comment type="catalytic activity">
    <reaction evidence="6">
        <text>N(6)-biotinyl-L-lysyl-[protein] + hydrogencarbonate + ATP = N(6)-carboxybiotinyl-L-lysyl-[protein] + ADP + phosphate + H(+)</text>
        <dbReference type="Rhea" id="RHEA:13501"/>
        <dbReference type="Rhea" id="RHEA-COMP:10505"/>
        <dbReference type="Rhea" id="RHEA-COMP:10506"/>
        <dbReference type="ChEBI" id="CHEBI:15378"/>
        <dbReference type="ChEBI" id="CHEBI:17544"/>
        <dbReference type="ChEBI" id="CHEBI:30616"/>
        <dbReference type="ChEBI" id="CHEBI:43474"/>
        <dbReference type="ChEBI" id="CHEBI:83144"/>
        <dbReference type="ChEBI" id="CHEBI:83145"/>
        <dbReference type="ChEBI" id="CHEBI:456216"/>
        <dbReference type="EC" id="6.3.4.14"/>
    </reaction>
</comment>
<name>A0A2M7V048_9BACT</name>
<dbReference type="Pfam" id="PF02786">
    <property type="entry name" value="CPSase_L_D2"/>
    <property type="match status" value="1"/>
</dbReference>
<dbReference type="PROSITE" id="PS00867">
    <property type="entry name" value="CPSASE_2"/>
    <property type="match status" value="1"/>
</dbReference>
<dbReference type="SMART" id="SM00878">
    <property type="entry name" value="Biotin_carb_C"/>
    <property type="match status" value="1"/>
</dbReference>
<evidence type="ECO:0000313" key="11">
    <source>
        <dbReference type="Proteomes" id="UP000231538"/>
    </source>
</evidence>
<dbReference type="GO" id="GO:0005524">
    <property type="term" value="F:ATP binding"/>
    <property type="evidence" value="ECO:0007669"/>
    <property type="project" value="UniProtKB-UniRule"/>
</dbReference>
<dbReference type="InterPro" id="IPR016185">
    <property type="entry name" value="PreATP-grasp_dom_sf"/>
</dbReference>
<gene>
    <name evidence="10" type="ORF">COX89_01230</name>
</gene>
<dbReference type="SUPFAM" id="SSF52440">
    <property type="entry name" value="PreATP-grasp domain"/>
    <property type="match status" value="1"/>
</dbReference>
<sequence>MMISKILIANRGEIALRIIRTCKEMGIKTVALCPQKGEEDNFLETKLADEFYYLDEEEVMGYLDQRKIIEIAKQAGAEAIHPGYGFLAQNADFAELCRINGIKFIGPQAETLRRVGDKVEAKKIAWKVGIPQLSGPQRAIDEKECFKMAKKIKPPFLLKAVNGGGGIGMTEIHRINKEEIIESFQKLRRMTASAFNSQKIFIEKLLISPRHIEFQILGDGRGKVLHFGERECSIQRRHQKLVEEAPSPFLDQKLREKMGNLAVKLGQHLRYESLGTVEFLVDQAKNFYFLEVNPRLQVEHPITELITGFDLVELQIRVASGEKLELKQKHIKSSGWAMEFRIYAEDALNNFQPQSGQISQYLPPGGKGIEIHSFCQPGQKIFPHFDPLLAKLVIFGKDRMNAIQRAKRAFQEYLIEGLPTLIPLYKVLLENQNFLDGRLSTNFIEREKIIETLKAVTLPLSGALSPPIKIEKGEVERALSEREIARLVAKIYQDLRKGELEFPKINKWKLAERMNISEE</sequence>
<evidence type="ECO:0000256" key="7">
    <source>
        <dbReference type="PROSITE-ProRule" id="PRU00409"/>
    </source>
</evidence>
<evidence type="ECO:0000313" key="10">
    <source>
        <dbReference type="EMBL" id="PIZ89515.1"/>
    </source>
</evidence>
<evidence type="ECO:0000256" key="4">
    <source>
        <dbReference type="ARBA" id="ARBA00022741"/>
    </source>
</evidence>
<dbReference type="Gene3D" id="3.30.470.20">
    <property type="entry name" value="ATP-grasp fold, B domain"/>
    <property type="match status" value="1"/>
</dbReference>
<comment type="function">
    <text evidence="1">This protein is a component of the acetyl coenzyme A carboxylase complex; first, biotin carboxylase catalyzes the carboxylation of the carrier protein and then the transcarboxylase transfers the carboxyl group to form malonyl-CoA.</text>
</comment>
<dbReference type="InterPro" id="IPR005481">
    <property type="entry name" value="BC-like_N"/>
</dbReference>
<dbReference type="GO" id="GO:0004075">
    <property type="term" value="F:biotin carboxylase activity"/>
    <property type="evidence" value="ECO:0007669"/>
    <property type="project" value="UniProtKB-EC"/>
</dbReference>
<dbReference type="Pfam" id="PF00289">
    <property type="entry name" value="Biotin_carb_N"/>
    <property type="match status" value="1"/>
</dbReference>
<dbReference type="EMBL" id="PFPC01000036">
    <property type="protein sequence ID" value="PIZ89515.1"/>
    <property type="molecule type" value="Genomic_DNA"/>
</dbReference>
<accession>A0A2M7V048</accession>
<reference evidence="11" key="1">
    <citation type="submission" date="2017-09" db="EMBL/GenBank/DDBJ databases">
        <title>Depth-based differentiation of microbial function through sediment-hosted aquifers and enrichment of novel symbionts in the deep terrestrial subsurface.</title>
        <authorList>
            <person name="Probst A.J."/>
            <person name="Ladd B."/>
            <person name="Jarett J.K."/>
            <person name="Geller-Mcgrath D.E."/>
            <person name="Sieber C.M.K."/>
            <person name="Emerson J.B."/>
            <person name="Anantharaman K."/>
            <person name="Thomas B.C."/>
            <person name="Malmstrom R."/>
            <person name="Stieglmeier M."/>
            <person name="Klingl A."/>
            <person name="Woyke T."/>
            <person name="Ryan C.M."/>
            <person name="Banfield J.F."/>
        </authorList>
    </citation>
    <scope>NUCLEOTIDE SEQUENCE [LARGE SCALE GENOMIC DNA]</scope>
</reference>
<evidence type="ECO:0000256" key="3">
    <source>
        <dbReference type="ARBA" id="ARBA00022598"/>
    </source>
</evidence>
<dbReference type="GO" id="GO:0046872">
    <property type="term" value="F:metal ion binding"/>
    <property type="evidence" value="ECO:0007669"/>
    <property type="project" value="InterPro"/>
</dbReference>
<keyword evidence="3" id="KW-0436">Ligase</keyword>
<evidence type="ECO:0000256" key="6">
    <source>
        <dbReference type="ARBA" id="ARBA00048600"/>
    </source>
</evidence>
<comment type="caution">
    <text evidence="10">The sequence shown here is derived from an EMBL/GenBank/DDBJ whole genome shotgun (WGS) entry which is preliminary data.</text>
</comment>
<feature type="domain" description="Biotin carboxylation" evidence="9">
    <location>
        <begin position="2"/>
        <end position="449"/>
    </location>
</feature>
<evidence type="ECO:0000256" key="5">
    <source>
        <dbReference type="ARBA" id="ARBA00022840"/>
    </source>
</evidence>
<dbReference type="InterPro" id="IPR005479">
    <property type="entry name" value="CPAse_ATP-bd"/>
</dbReference>
<evidence type="ECO:0000256" key="1">
    <source>
        <dbReference type="ARBA" id="ARBA00003761"/>
    </source>
</evidence>
<keyword evidence="4 7" id="KW-0547">Nucleotide-binding</keyword>
<dbReference type="AlphaFoldDB" id="A0A2M7V048"/>
<feature type="domain" description="ATP-grasp" evidence="8">
    <location>
        <begin position="122"/>
        <end position="320"/>
    </location>
</feature>
<keyword evidence="5 7" id="KW-0067">ATP-binding</keyword>
<protein>
    <recommendedName>
        <fullName evidence="2">biotin carboxylase</fullName>
        <ecNumber evidence="2">6.3.4.14</ecNumber>
    </recommendedName>
</protein>
<dbReference type="InterPro" id="IPR005482">
    <property type="entry name" value="Biotin_COase_C"/>
</dbReference>
<dbReference type="InterPro" id="IPR011761">
    <property type="entry name" value="ATP-grasp"/>
</dbReference>
<evidence type="ECO:0000259" key="9">
    <source>
        <dbReference type="PROSITE" id="PS50979"/>
    </source>
</evidence>
<dbReference type="PANTHER" id="PTHR48095:SF2">
    <property type="entry name" value="BIOTIN CARBOXYLASE, CHLOROPLASTIC"/>
    <property type="match status" value="1"/>
</dbReference>
<dbReference type="PROSITE" id="PS50975">
    <property type="entry name" value="ATP_GRASP"/>
    <property type="match status" value="1"/>
</dbReference>
<dbReference type="InterPro" id="IPR051602">
    <property type="entry name" value="ACC_Biotin_Carboxylase"/>
</dbReference>